<organism evidence="4 5">
    <name type="scientific">Mycolicibacterium rhodesiae (strain NBB3)</name>
    <name type="common">Mycobacterium rhodesiae</name>
    <dbReference type="NCBI Taxonomy" id="710685"/>
    <lineage>
        <taxon>Bacteria</taxon>
        <taxon>Bacillati</taxon>
        <taxon>Actinomycetota</taxon>
        <taxon>Actinomycetes</taxon>
        <taxon>Mycobacteriales</taxon>
        <taxon>Mycobacteriaceae</taxon>
        <taxon>Mycolicibacterium</taxon>
    </lineage>
</organism>
<dbReference type="InterPro" id="IPR001650">
    <property type="entry name" value="Helicase_C-like"/>
</dbReference>
<dbReference type="GO" id="GO:0003677">
    <property type="term" value="F:DNA binding"/>
    <property type="evidence" value="ECO:0007669"/>
    <property type="project" value="InterPro"/>
</dbReference>
<dbReference type="SMART" id="SM00487">
    <property type="entry name" value="DEXDc"/>
    <property type="match status" value="1"/>
</dbReference>
<dbReference type="InterPro" id="IPR021835">
    <property type="entry name" value="DUF3427"/>
</dbReference>
<dbReference type="PROSITE" id="PS50035">
    <property type="entry name" value="PLD"/>
    <property type="match status" value="1"/>
</dbReference>
<dbReference type="GO" id="GO:0004386">
    <property type="term" value="F:helicase activity"/>
    <property type="evidence" value="ECO:0007669"/>
    <property type="project" value="UniProtKB-KW"/>
</dbReference>
<dbReference type="Gene3D" id="3.30.870.10">
    <property type="entry name" value="Endonuclease Chain A"/>
    <property type="match status" value="1"/>
</dbReference>
<dbReference type="SMART" id="SM00490">
    <property type="entry name" value="HELICc"/>
    <property type="match status" value="1"/>
</dbReference>
<evidence type="ECO:0000259" key="2">
    <source>
        <dbReference type="PROSITE" id="PS51192"/>
    </source>
</evidence>
<dbReference type="EMBL" id="CP003169">
    <property type="protein sequence ID" value="AEV71521.1"/>
    <property type="molecule type" value="Genomic_DNA"/>
</dbReference>
<keyword evidence="4" id="KW-0547">Nucleotide-binding</keyword>
<name>G8RRT0_MYCRN</name>
<keyword evidence="4" id="KW-0378">Hydrolase</keyword>
<dbReference type="Pfam" id="PF00271">
    <property type="entry name" value="Helicase_C"/>
    <property type="match status" value="1"/>
</dbReference>
<feature type="domain" description="PLD phosphodiesterase" evidence="1">
    <location>
        <begin position="216"/>
        <end position="247"/>
    </location>
</feature>
<dbReference type="CDD" id="cd18799">
    <property type="entry name" value="SF2_C_EcoAI-like"/>
    <property type="match status" value="1"/>
</dbReference>
<dbReference type="CDD" id="cd18032">
    <property type="entry name" value="DEXHc_RE_I_III_res"/>
    <property type="match status" value="1"/>
</dbReference>
<evidence type="ECO:0000313" key="5">
    <source>
        <dbReference type="Proteomes" id="UP000005442"/>
    </source>
</evidence>
<dbReference type="PATRIC" id="fig|710685.3.peg.897"/>
<keyword evidence="4" id="KW-0067">ATP-binding</keyword>
<dbReference type="SUPFAM" id="SSF52540">
    <property type="entry name" value="P-loop containing nucleoside triphosphate hydrolases"/>
    <property type="match status" value="1"/>
</dbReference>
<accession>G8RRT0</accession>
<dbReference type="InterPro" id="IPR014001">
    <property type="entry name" value="Helicase_ATP-bd"/>
</dbReference>
<dbReference type="PANTHER" id="PTHR47962">
    <property type="entry name" value="ATP-DEPENDENT HELICASE LHR-RELATED-RELATED"/>
    <property type="match status" value="1"/>
</dbReference>
<keyword evidence="4" id="KW-0347">Helicase</keyword>
<feature type="domain" description="Helicase ATP-binding" evidence="2">
    <location>
        <begin position="336"/>
        <end position="492"/>
    </location>
</feature>
<dbReference type="CDD" id="cd09203">
    <property type="entry name" value="PLDc_N_DEXD_b1"/>
    <property type="match status" value="1"/>
</dbReference>
<dbReference type="InterPro" id="IPR052511">
    <property type="entry name" value="ATP-dep_Helicase"/>
</dbReference>
<dbReference type="PROSITE" id="PS51192">
    <property type="entry name" value="HELICASE_ATP_BIND_1"/>
    <property type="match status" value="1"/>
</dbReference>
<dbReference type="Gene3D" id="3.40.50.300">
    <property type="entry name" value="P-loop containing nucleotide triphosphate hydrolases"/>
    <property type="match status" value="2"/>
</dbReference>
<dbReference type="Pfam" id="PF13091">
    <property type="entry name" value="PLDc_2"/>
    <property type="match status" value="1"/>
</dbReference>
<dbReference type="Proteomes" id="UP000005442">
    <property type="component" value="Chromosome"/>
</dbReference>
<keyword evidence="5" id="KW-1185">Reference proteome</keyword>
<dbReference type="GO" id="GO:0016887">
    <property type="term" value="F:ATP hydrolysis activity"/>
    <property type="evidence" value="ECO:0007669"/>
    <property type="project" value="TreeGrafter"/>
</dbReference>
<dbReference type="SUPFAM" id="SSF56024">
    <property type="entry name" value="Phospholipase D/nuclease"/>
    <property type="match status" value="1"/>
</dbReference>
<evidence type="ECO:0000313" key="4">
    <source>
        <dbReference type="EMBL" id="AEV71521.1"/>
    </source>
</evidence>
<dbReference type="InterPro" id="IPR027417">
    <property type="entry name" value="P-loop_NTPase"/>
</dbReference>
<dbReference type="eggNOG" id="COG3886">
    <property type="taxonomic scope" value="Bacteria"/>
</dbReference>
<gene>
    <name evidence="4" type="ordered locus">MycrhN_0891</name>
</gene>
<proteinExistence type="predicted"/>
<protein>
    <submittedName>
        <fullName evidence="4">DNA/RNA helicase, superfamily II</fullName>
    </submittedName>
</protein>
<dbReference type="Pfam" id="PF04851">
    <property type="entry name" value="ResIII"/>
    <property type="match status" value="1"/>
</dbReference>
<sequence length="1043" mass="117355">MSDSSTSLRHVDIGVYESLLTEGLNEQIQTRPDLVPAYGTIDDAEQSLVIARHLGPVIERSLRSASNAEERAQLVSRILAVLRATWAEAEALHLIEPGKITRLDEVASTAALDRVRLPRPATPFSDAALMTNARDEPTLAAELRAEMGSADEVDLLCAFVKWQGLRLLEDQLKELQRRGVPLRVITTTYLGATDARALDALVNEFGAEVRVNYETDRTRLHAKAWLLRRKTGFHTAYVGSSNLSHAALVDGLEWNVRLSAISTPHLIERFRATFDSYWESREFELYSPSRDGDRLRAALETASGNRTSDRVIVTLSGLEVHPKPYQAEMLEQLDAERTIHDRHRNLVVAATGTGKTVVAALDYRRLVRDVHNRDLTLLFVAHRKEILQQSRRIYQEVLTDATFGEMLVDGQEPTQWRHVFASIQSLSQRRLSGIDPKHFDVVVVDEFHHAEAISYRRLLDRVDPVELLGLTATPERADGVDVREFFGGRVAAELRLWEALEQNLLCPFHYFGIHDGTDLEGIQWKRGGYDLSALNSLYTGNDARTRIVLKELRDKVSDVGTMRALGFCVSVDHARYMAQRFVQAGIPARAVSAETLATDRREALQALRNREINVVFAVDLFNEGLDIPEVDTVLFLRPTESATVFLQQLGRGLRLIRGKTVLTALDFVGHQRREFRFDQRFRAMTGVGGKALQRQVEEGFPFLPSGSQIILDRVAQTMVLENIRQQVAPRWAALVSEVRAHPDDRLASYLDASGRAIEDILRNNRSWTTLCREAGKINRPTGARETDLVKRVRALAHVDDRRRWATYKSMLDGRIDTSTPAEQRMAEMLFFSLFPNGGGFDSIATGLELLRNESVAEEMRQVVDIAFDTARRTTYGLWSVTPDLEDVPLEMHATYSREEILAALGFVSLQRTPSTMREGVAWCPAVNADAFLITLKKSDRDYSPTTMYRDFALSPDLFHWESQSTTSSASPTGQRYIHHRDRGSHILLFVREAKTNALGASPYIFLGPADYVSHEGDRPMAITWRLHKSMPTEVFQASTVAVA</sequence>
<dbReference type="PROSITE" id="PS51194">
    <property type="entry name" value="HELICASE_CTER"/>
    <property type="match status" value="1"/>
</dbReference>
<dbReference type="Pfam" id="PF11907">
    <property type="entry name" value="DUF3427"/>
    <property type="match status" value="1"/>
</dbReference>
<dbReference type="InterPro" id="IPR001736">
    <property type="entry name" value="PLipase_D/transphosphatidylase"/>
</dbReference>
<dbReference type="KEGG" id="mrh:MycrhN_0891"/>
<feature type="domain" description="Helicase C-terminal" evidence="3">
    <location>
        <begin position="551"/>
        <end position="708"/>
    </location>
</feature>
<dbReference type="InterPro" id="IPR025202">
    <property type="entry name" value="PLD-like_dom"/>
</dbReference>
<dbReference type="GO" id="GO:0006793">
    <property type="term" value="P:phosphorus metabolic process"/>
    <property type="evidence" value="ECO:0007669"/>
    <property type="project" value="UniProtKB-ARBA"/>
</dbReference>
<reference evidence="4 5" key="1">
    <citation type="submission" date="2011-12" db="EMBL/GenBank/DDBJ databases">
        <title>Complete sequence of Mycobacterium rhodesiae NBB3.</title>
        <authorList>
            <consortium name="US DOE Joint Genome Institute"/>
            <person name="Lucas S."/>
            <person name="Han J."/>
            <person name="Lapidus A."/>
            <person name="Cheng J.-F."/>
            <person name="Goodwin L."/>
            <person name="Pitluck S."/>
            <person name="Peters L."/>
            <person name="Mikhailova N."/>
            <person name="Gu W."/>
            <person name="Detter J.C."/>
            <person name="Han C."/>
            <person name="Tapia R."/>
            <person name="Land M."/>
            <person name="Hauser L."/>
            <person name="Kyrpides N."/>
            <person name="Ivanova N."/>
            <person name="Pagani I."/>
            <person name="Mattes T."/>
            <person name="Holmes A."/>
            <person name="Rutledge P."/>
            <person name="Paulsen I."/>
            <person name="Coleman N."/>
            <person name="Woyke T."/>
        </authorList>
    </citation>
    <scope>NUCLEOTIDE SEQUENCE [LARGE SCALE GENOMIC DNA]</scope>
    <source>
        <strain evidence="4 5">NBB3</strain>
    </source>
</reference>
<dbReference type="STRING" id="710685.MycrhN_0891"/>
<evidence type="ECO:0000259" key="1">
    <source>
        <dbReference type="PROSITE" id="PS50035"/>
    </source>
</evidence>
<evidence type="ECO:0000259" key="3">
    <source>
        <dbReference type="PROSITE" id="PS51194"/>
    </source>
</evidence>
<dbReference type="GO" id="GO:0005524">
    <property type="term" value="F:ATP binding"/>
    <property type="evidence" value="ECO:0007669"/>
    <property type="project" value="InterPro"/>
</dbReference>
<dbReference type="PANTHER" id="PTHR47962:SF7">
    <property type="entry name" value="MITOCHONDRIAL ATP-DEPENDENT HELICASE IRC3-RELATED"/>
    <property type="match status" value="1"/>
</dbReference>
<dbReference type="REBASE" id="45457">
    <property type="entry name" value="MrhNBB3ORF888P"/>
</dbReference>
<dbReference type="eggNOG" id="COG1061">
    <property type="taxonomic scope" value="Bacteria"/>
</dbReference>
<dbReference type="InterPro" id="IPR006935">
    <property type="entry name" value="Helicase/UvrB_N"/>
</dbReference>
<dbReference type="HOGENOM" id="CLU_005588_1_1_11"/>
<dbReference type="AlphaFoldDB" id="G8RRT0"/>